<reference evidence="1" key="1">
    <citation type="submission" date="2021-06" db="EMBL/GenBank/DDBJ databases">
        <authorList>
            <person name="Kallberg Y."/>
            <person name="Tangrot J."/>
            <person name="Rosling A."/>
        </authorList>
    </citation>
    <scope>NUCLEOTIDE SEQUENCE</scope>
    <source>
        <strain evidence="1">MA461A</strain>
    </source>
</reference>
<proteinExistence type="predicted"/>
<evidence type="ECO:0000313" key="2">
    <source>
        <dbReference type="Proteomes" id="UP000789920"/>
    </source>
</evidence>
<feature type="non-terminal residue" evidence="1">
    <location>
        <position position="140"/>
    </location>
</feature>
<comment type="caution">
    <text evidence="1">The sequence shown here is derived from an EMBL/GenBank/DDBJ whole genome shotgun (WGS) entry which is preliminary data.</text>
</comment>
<organism evidence="1 2">
    <name type="scientific">Racocetra persica</name>
    <dbReference type="NCBI Taxonomy" id="160502"/>
    <lineage>
        <taxon>Eukaryota</taxon>
        <taxon>Fungi</taxon>
        <taxon>Fungi incertae sedis</taxon>
        <taxon>Mucoromycota</taxon>
        <taxon>Glomeromycotina</taxon>
        <taxon>Glomeromycetes</taxon>
        <taxon>Diversisporales</taxon>
        <taxon>Gigasporaceae</taxon>
        <taxon>Racocetra</taxon>
    </lineage>
</organism>
<protein>
    <submittedName>
        <fullName evidence="1">10295_t:CDS:1</fullName>
    </submittedName>
</protein>
<dbReference type="Proteomes" id="UP000789920">
    <property type="component" value="Unassembled WGS sequence"/>
</dbReference>
<name>A0ACA9SYH9_9GLOM</name>
<dbReference type="EMBL" id="CAJVQC010181540">
    <property type="protein sequence ID" value="CAG8852372.1"/>
    <property type="molecule type" value="Genomic_DNA"/>
</dbReference>
<evidence type="ECO:0000313" key="1">
    <source>
        <dbReference type="EMBL" id="CAG8852372.1"/>
    </source>
</evidence>
<keyword evidence="2" id="KW-1185">Reference proteome</keyword>
<feature type="non-terminal residue" evidence="1">
    <location>
        <position position="1"/>
    </location>
</feature>
<gene>
    <name evidence="1" type="ORF">RPERSI_LOCUS37045</name>
</gene>
<sequence>YIITLLTSALFNLVGFHVHEGFARSRPSLFPNLIFVFHRRDLRFRQSFAFCLLPPSGFVFRHYTGKASPNDYTSEILRASLSFVPKYGWTIESLSHGANSLGYPSVSHGLFPRGGIELIDWFLEDSRRKMADELIDKMDG</sequence>
<accession>A0ACA9SYH9</accession>